<feature type="region of interest" description="Disordered" evidence="1">
    <location>
        <begin position="260"/>
        <end position="283"/>
    </location>
</feature>
<gene>
    <name evidence="4" type="ORF">H9645_04960</name>
</gene>
<dbReference type="PROSITE" id="PS51257">
    <property type="entry name" value="PROKAR_LIPOPROTEIN"/>
    <property type="match status" value="1"/>
</dbReference>
<dbReference type="InterPro" id="IPR001309">
    <property type="entry name" value="Pept_C14_p20"/>
</dbReference>
<dbReference type="Gene3D" id="1.25.40.10">
    <property type="entry name" value="Tetratricopeptide repeat domain"/>
    <property type="match status" value="1"/>
</dbReference>
<evidence type="ECO:0000256" key="1">
    <source>
        <dbReference type="SAM" id="MobiDB-lite"/>
    </source>
</evidence>
<reference evidence="4 5" key="1">
    <citation type="submission" date="2020-08" db="EMBL/GenBank/DDBJ databases">
        <title>A Genomic Blueprint of the Chicken Gut Microbiome.</title>
        <authorList>
            <person name="Gilroy R."/>
            <person name="Ravi A."/>
            <person name="Getino M."/>
            <person name="Pursley I."/>
            <person name="Horton D.L."/>
            <person name="Alikhan N.-F."/>
            <person name="Baker D."/>
            <person name="Gharbi K."/>
            <person name="Hall N."/>
            <person name="Watson M."/>
            <person name="Adriaenssens E.M."/>
            <person name="Foster-Nyarko E."/>
            <person name="Jarju S."/>
            <person name="Secka A."/>
            <person name="Antonio M."/>
            <person name="Oren A."/>
            <person name="Chaudhuri R."/>
            <person name="La Ragione R.M."/>
            <person name="Hildebrand F."/>
            <person name="Pallen M.J."/>
        </authorList>
    </citation>
    <scope>NUCLEOTIDE SEQUENCE [LARGE SCALE GENOMIC DNA]</scope>
    <source>
        <strain evidence="4 5">Sa2BVA3</strain>
    </source>
</reference>
<keyword evidence="2" id="KW-0732">Signal</keyword>
<dbReference type="RefSeq" id="WP_191728628.1">
    <property type="nucleotide sequence ID" value="NZ_JACSQJ010000002.1"/>
</dbReference>
<dbReference type="PANTHER" id="PTHR22576">
    <property type="entry name" value="MUCOSA ASSOCIATED LYMPHOID TISSUE LYMPHOMA TRANSLOCATION PROTEIN 1/PARACASPASE"/>
    <property type="match status" value="1"/>
</dbReference>
<dbReference type="SMART" id="SM00671">
    <property type="entry name" value="SEL1"/>
    <property type="match status" value="2"/>
</dbReference>
<dbReference type="InterPro" id="IPR011990">
    <property type="entry name" value="TPR-like_helical_dom_sf"/>
</dbReference>
<evidence type="ECO:0000313" key="4">
    <source>
        <dbReference type="EMBL" id="MBD7987372.1"/>
    </source>
</evidence>
<keyword evidence="5" id="KW-1185">Reference proteome</keyword>
<dbReference type="Proteomes" id="UP000647183">
    <property type="component" value="Unassembled WGS sequence"/>
</dbReference>
<dbReference type="InterPro" id="IPR052039">
    <property type="entry name" value="Caspase-related_regulators"/>
</dbReference>
<feature type="chain" id="PRO_5045715281" evidence="2">
    <location>
        <begin position="26"/>
        <end position="430"/>
    </location>
</feature>
<dbReference type="Gene3D" id="3.40.50.1460">
    <property type="match status" value="1"/>
</dbReference>
<sequence>MQGRSWLLTAAGLVLGCLLACPADAAGKRVALVVGISEYPGVDRLDAAVSDARLISRQLRGIGFEVTESTNGSYRSLGEDLADFAAEAADAEIALFYYAGHGFEVGGENFLMPVDIGQPMATIDRAAVRMRGLPLSTVLRDLRAANPHALVAVIDACRDAPTRGGQTRGLVTTETGDGTFLAFSTSPGQRAIDSAASLGHASRNSPFALFFAENLAEPGLGMLDLMQATQSQVDALTRGRQRPWFASELNGPLVLNPRRPASAGQAARPGQPRAAFGSPAMCPPERTEASRLWNSEMRAVLLAGQTLTADGLPRLRREAEAGDLRAMTVLGKVLSEGTGVGRDRAQARRHWLRAAEAGHAVAQTLLGEDLHDDAPDERTRREARKWLERASQAGFARATLDLASLQDNNQDAASALMLAFCQGIQGFNTP</sequence>
<evidence type="ECO:0000259" key="3">
    <source>
        <dbReference type="PROSITE" id="PS50208"/>
    </source>
</evidence>
<comment type="caution">
    <text evidence="4">The sequence shown here is derived from an EMBL/GenBank/DDBJ whole genome shotgun (WGS) entry which is preliminary data.</text>
</comment>
<protein>
    <submittedName>
        <fullName evidence="4">Caspase family protein</fullName>
    </submittedName>
</protein>
<dbReference type="InterPro" id="IPR006597">
    <property type="entry name" value="Sel1-like"/>
</dbReference>
<dbReference type="PANTHER" id="PTHR22576:SF37">
    <property type="entry name" value="MUCOSA-ASSOCIATED LYMPHOID TISSUE LYMPHOMA TRANSLOCATION PROTEIN 1"/>
    <property type="match status" value="1"/>
</dbReference>
<accession>A0ABR8UH72</accession>
<dbReference type="SUPFAM" id="SSF81901">
    <property type="entry name" value="HCP-like"/>
    <property type="match status" value="1"/>
</dbReference>
<proteinExistence type="predicted"/>
<feature type="domain" description="Caspase family p20" evidence="3">
    <location>
        <begin position="27"/>
        <end position="161"/>
    </location>
</feature>
<dbReference type="PROSITE" id="PS50208">
    <property type="entry name" value="CASPASE_P20"/>
    <property type="match status" value="1"/>
</dbReference>
<dbReference type="Pfam" id="PF08238">
    <property type="entry name" value="Sel1"/>
    <property type="match status" value="2"/>
</dbReference>
<feature type="signal peptide" evidence="2">
    <location>
        <begin position="1"/>
        <end position="25"/>
    </location>
</feature>
<dbReference type="InterPro" id="IPR011600">
    <property type="entry name" value="Pept_C14_caspase"/>
</dbReference>
<name>A0ABR8UH72_9GAMM</name>
<dbReference type="SUPFAM" id="SSF52129">
    <property type="entry name" value="Caspase-like"/>
    <property type="match status" value="1"/>
</dbReference>
<dbReference type="EMBL" id="JACSQJ010000002">
    <property type="protein sequence ID" value="MBD7987372.1"/>
    <property type="molecule type" value="Genomic_DNA"/>
</dbReference>
<dbReference type="InterPro" id="IPR029030">
    <property type="entry name" value="Caspase-like_dom_sf"/>
</dbReference>
<organism evidence="4 5">
    <name type="scientific">Luteimonas colneyensis</name>
    <dbReference type="NCBI Taxonomy" id="2762230"/>
    <lineage>
        <taxon>Bacteria</taxon>
        <taxon>Pseudomonadati</taxon>
        <taxon>Pseudomonadota</taxon>
        <taxon>Gammaproteobacteria</taxon>
        <taxon>Lysobacterales</taxon>
        <taxon>Lysobacteraceae</taxon>
        <taxon>Luteimonas</taxon>
    </lineage>
</organism>
<evidence type="ECO:0000256" key="2">
    <source>
        <dbReference type="SAM" id="SignalP"/>
    </source>
</evidence>
<evidence type="ECO:0000313" key="5">
    <source>
        <dbReference type="Proteomes" id="UP000647183"/>
    </source>
</evidence>
<dbReference type="Pfam" id="PF00656">
    <property type="entry name" value="Peptidase_C14"/>
    <property type="match status" value="1"/>
</dbReference>